<evidence type="ECO:0000256" key="1">
    <source>
        <dbReference type="ARBA" id="ARBA00005290"/>
    </source>
</evidence>
<sequence length="283" mass="31703">MKYAEIIIGPPGSGKSTYVASKKDTLAHRNPFIVNLDPGNTKDAHFDYSICAVSSSEAYQHKYDVGPNMSTKAILEEFGSGFEQFFRENIEDTDHYVLFDFPGQIEFFISSEIPNEIIKHLRSNGYSVVLVNLIDLVFFSNESSRISSYLISALCLGLLEAAQINVISKCDNWNRIGIDCTLRDIADLCNLDDEQGKAPFYKETLMFVQNQGILPYEILDYANPLSIQALQVSIDTASGMLFDDDYFATEKILKIPSRDKVFAVYECTQDSSNGQTQSTAETH</sequence>
<reference evidence="6 7" key="1">
    <citation type="journal article" date="2014" name="MBio">
        <title>The Ordospora colligata genome; evolution of extreme reduction in microsporidia and host-to-parasite horizontal gene transfer.</title>
        <authorList>
            <person name="Pombert J.-F."/>
            <person name="Haag K.L."/>
            <person name="Beidas S."/>
            <person name="Ebert D."/>
            <person name="Keeling P.J."/>
        </authorList>
    </citation>
    <scope>NUCLEOTIDE SEQUENCE [LARGE SCALE GENOMIC DNA]</scope>
    <source>
        <strain evidence="6 7">OC4</strain>
    </source>
</reference>
<dbReference type="EMBL" id="JOKQ01000007">
    <property type="protein sequence ID" value="KHN69467.1"/>
    <property type="molecule type" value="Genomic_DNA"/>
</dbReference>
<evidence type="ECO:0000256" key="5">
    <source>
        <dbReference type="RuleBase" id="RU365059"/>
    </source>
</evidence>
<dbReference type="GO" id="GO:0005525">
    <property type="term" value="F:GTP binding"/>
    <property type="evidence" value="ECO:0007669"/>
    <property type="project" value="UniProtKB-KW"/>
</dbReference>
<keyword evidence="6" id="KW-0067">ATP-binding</keyword>
<dbReference type="Gene3D" id="3.40.50.300">
    <property type="entry name" value="P-loop containing nucleotide triphosphate hydrolases"/>
    <property type="match status" value="1"/>
</dbReference>
<keyword evidence="2 5" id="KW-0547">Nucleotide-binding</keyword>
<dbReference type="OrthoDB" id="5839at2759"/>
<dbReference type="InParanoid" id="A0A0B2UK92"/>
<dbReference type="GO" id="GO:0005737">
    <property type="term" value="C:cytoplasm"/>
    <property type="evidence" value="ECO:0007669"/>
    <property type="project" value="TreeGrafter"/>
</dbReference>
<dbReference type="PANTHER" id="PTHR21231:SF3">
    <property type="entry name" value="GPN-LOOP GTPASE 2"/>
    <property type="match status" value="1"/>
</dbReference>
<dbReference type="AlphaFoldDB" id="A0A0B2UK92"/>
<evidence type="ECO:0000256" key="4">
    <source>
        <dbReference type="ARBA" id="ARBA00023134"/>
    </source>
</evidence>
<dbReference type="Pfam" id="PF03029">
    <property type="entry name" value="ATP_bind_1"/>
    <property type="match status" value="1"/>
</dbReference>
<dbReference type="GeneID" id="26262003"/>
<comment type="caution">
    <text evidence="6">The sequence shown here is derived from an EMBL/GenBank/DDBJ whole genome shotgun (WGS) entry which is preliminary data.</text>
</comment>
<evidence type="ECO:0000313" key="6">
    <source>
        <dbReference type="EMBL" id="KHN69467.1"/>
    </source>
</evidence>
<evidence type="ECO:0000313" key="7">
    <source>
        <dbReference type="Proteomes" id="UP000031056"/>
    </source>
</evidence>
<accession>A0A0B2UK92</accession>
<dbReference type="InterPro" id="IPR004130">
    <property type="entry name" value="Gpn"/>
</dbReference>
<dbReference type="HOGENOM" id="CLU_037460_0_2_1"/>
<proteinExistence type="inferred from homology"/>
<dbReference type="GO" id="GO:0003924">
    <property type="term" value="F:GTPase activity"/>
    <property type="evidence" value="ECO:0007669"/>
    <property type="project" value="TreeGrafter"/>
</dbReference>
<comment type="subunit">
    <text evidence="5">Binds to RNA polymerase II (RNAPII).</text>
</comment>
<organism evidence="6 7">
    <name type="scientific">Ordospora colligata OC4</name>
    <dbReference type="NCBI Taxonomy" id="1354746"/>
    <lineage>
        <taxon>Eukaryota</taxon>
        <taxon>Fungi</taxon>
        <taxon>Fungi incertae sedis</taxon>
        <taxon>Microsporidia</taxon>
        <taxon>Ordosporidae</taxon>
        <taxon>Ordospora</taxon>
    </lineage>
</organism>
<dbReference type="SUPFAM" id="SSF52540">
    <property type="entry name" value="P-loop containing nucleoside triphosphate hydrolases"/>
    <property type="match status" value="1"/>
</dbReference>
<dbReference type="STRING" id="1354746.A0A0B2UK92"/>
<keyword evidence="3 5" id="KW-0378">Hydrolase</keyword>
<dbReference type="Proteomes" id="UP000031056">
    <property type="component" value="Unassembled WGS sequence"/>
</dbReference>
<dbReference type="GO" id="GO:0005524">
    <property type="term" value="F:ATP binding"/>
    <property type="evidence" value="ECO:0007669"/>
    <property type="project" value="UniProtKB-KW"/>
</dbReference>
<keyword evidence="4 5" id="KW-0342">GTP-binding</keyword>
<comment type="function">
    <text evidence="5">Small GTPase required for proper localization of RNA polymerase II and III (RNAPII and RNAPIII). May act at an RNAP assembly step prior to nuclear import.</text>
</comment>
<dbReference type="PANTHER" id="PTHR21231">
    <property type="entry name" value="XPA-BINDING PROTEIN 1-RELATED"/>
    <property type="match status" value="1"/>
</dbReference>
<comment type="similarity">
    <text evidence="1 5">Belongs to the GPN-loop GTPase family.</text>
</comment>
<name>A0A0B2UK92_9MICR</name>
<dbReference type="RefSeq" id="XP_014563509.1">
    <property type="nucleotide sequence ID" value="XM_014708023.1"/>
</dbReference>
<protein>
    <recommendedName>
        <fullName evidence="5">GPN-loop GTPase 2</fullName>
    </recommendedName>
</protein>
<dbReference type="VEuPathDB" id="MicrosporidiaDB:M896_070340"/>
<dbReference type="InterPro" id="IPR027417">
    <property type="entry name" value="P-loop_NTPase"/>
</dbReference>
<gene>
    <name evidence="6" type="ORF">M896_070340</name>
</gene>
<keyword evidence="7" id="KW-1185">Reference proteome</keyword>
<evidence type="ECO:0000256" key="2">
    <source>
        <dbReference type="ARBA" id="ARBA00022741"/>
    </source>
</evidence>
<evidence type="ECO:0000256" key="3">
    <source>
        <dbReference type="ARBA" id="ARBA00022801"/>
    </source>
</evidence>